<feature type="compositionally biased region" description="Polar residues" evidence="1">
    <location>
        <begin position="297"/>
        <end position="315"/>
    </location>
</feature>
<feature type="region of interest" description="Disordered" evidence="1">
    <location>
        <begin position="385"/>
        <end position="421"/>
    </location>
</feature>
<accession>A0A0C3FLB5</accession>
<keyword evidence="3" id="KW-1185">Reference proteome</keyword>
<name>A0A0C3FLB5_PILCF</name>
<feature type="region of interest" description="Disordered" evidence="1">
    <location>
        <begin position="295"/>
        <end position="345"/>
    </location>
</feature>
<dbReference type="HOGENOM" id="CLU_058263_0_0_1"/>
<feature type="compositionally biased region" description="Basic and acidic residues" evidence="1">
    <location>
        <begin position="398"/>
        <end position="421"/>
    </location>
</feature>
<dbReference type="InParanoid" id="A0A0C3FLB5"/>
<evidence type="ECO:0000313" key="3">
    <source>
        <dbReference type="Proteomes" id="UP000054166"/>
    </source>
</evidence>
<reference evidence="2 3" key="1">
    <citation type="submission" date="2014-04" db="EMBL/GenBank/DDBJ databases">
        <authorList>
            <consortium name="DOE Joint Genome Institute"/>
            <person name="Kuo A."/>
            <person name="Tarkka M."/>
            <person name="Buscot F."/>
            <person name="Kohler A."/>
            <person name="Nagy L.G."/>
            <person name="Floudas D."/>
            <person name="Copeland A."/>
            <person name="Barry K.W."/>
            <person name="Cichocki N."/>
            <person name="Veneault-Fourrey C."/>
            <person name="LaButti K."/>
            <person name="Lindquist E.A."/>
            <person name="Lipzen A."/>
            <person name="Lundell T."/>
            <person name="Morin E."/>
            <person name="Murat C."/>
            <person name="Sun H."/>
            <person name="Tunlid A."/>
            <person name="Henrissat B."/>
            <person name="Grigoriev I.V."/>
            <person name="Hibbett D.S."/>
            <person name="Martin F."/>
            <person name="Nordberg H.P."/>
            <person name="Cantor M.N."/>
            <person name="Hua S.X."/>
        </authorList>
    </citation>
    <scope>NUCLEOTIDE SEQUENCE [LARGE SCALE GENOMIC DNA]</scope>
    <source>
        <strain evidence="2 3">F 1598</strain>
    </source>
</reference>
<reference evidence="3" key="2">
    <citation type="submission" date="2015-01" db="EMBL/GenBank/DDBJ databases">
        <title>Evolutionary Origins and Diversification of the Mycorrhizal Mutualists.</title>
        <authorList>
            <consortium name="DOE Joint Genome Institute"/>
            <consortium name="Mycorrhizal Genomics Consortium"/>
            <person name="Kohler A."/>
            <person name="Kuo A."/>
            <person name="Nagy L.G."/>
            <person name="Floudas D."/>
            <person name="Copeland A."/>
            <person name="Barry K.W."/>
            <person name="Cichocki N."/>
            <person name="Veneault-Fourrey C."/>
            <person name="LaButti K."/>
            <person name="Lindquist E.A."/>
            <person name="Lipzen A."/>
            <person name="Lundell T."/>
            <person name="Morin E."/>
            <person name="Murat C."/>
            <person name="Riley R."/>
            <person name="Ohm R."/>
            <person name="Sun H."/>
            <person name="Tunlid A."/>
            <person name="Henrissat B."/>
            <person name="Grigoriev I.V."/>
            <person name="Hibbett D.S."/>
            <person name="Martin F."/>
        </authorList>
    </citation>
    <scope>NUCLEOTIDE SEQUENCE [LARGE SCALE GENOMIC DNA]</scope>
    <source>
        <strain evidence="3">F 1598</strain>
    </source>
</reference>
<dbReference type="Proteomes" id="UP000054166">
    <property type="component" value="Unassembled WGS sequence"/>
</dbReference>
<sequence length="421" mass="46617">MIDLPHPLQVAIPDPLFLERLQAFLEKTLNEIQSFSERENKPFDETRRYVAEWHCAYLFGPESQSESRVSKGDRRKYIHSVLSETSRTFESLHSLSGNHSFFLTVDPADAENNGFLGGTVLGREFWRGIRGGGHAGAKNFRLHCLKKAEMVNTITALQNSNSTDGETLTLGAAATALSKRGPASSLKAEVYANVRDALRTASGIRTAEMKWSNHDRLSTHDVRLVGWPPSIPQQNPSAMTAAQNKLLLEALADGSMRFEKIGAHKQLVEEVGQDDVGIRGAVPSQQTADISWAYDRGQQSGTGTPQTRPGPSNETPPRWQREQAGPSRQAQQHRHQYMRQISPSLSDDIADPASYLLAYDMECINDLTPEFSPLNLQPSVGMDMLDISSNSQESEGVAARHELLNPEDRSSKKRRLDEGDG</sequence>
<dbReference type="AlphaFoldDB" id="A0A0C3FLB5"/>
<proteinExistence type="predicted"/>
<evidence type="ECO:0000313" key="2">
    <source>
        <dbReference type="EMBL" id="KIM84820.1"/>
    </source>
</evidence>
<dbReference type="OrthoDB" id="3223825at2759"/>
<gene>
    <name evidence="2" type="ORF">PILCRDRAFT_5867</name>
</gene>
<organism evidence="2 3">
    <name type="scientific">Piloderma croceum (strain F 1598)</name>
    <dbReference type="NCBI Taxonomy" id="765440"/>
    <lineage>
        <taxon>Eukaryota</taxon>
        <taxon>Fungi</taxon>
        <taxon>Dikarya</taxon>
        <taxon>Basidiomycota</taxon>
        <taxon>Agaricomycotina</taxon>
        <taxon>Agaricomycetes</taxon>
        <taxon>Agaricomycetidae</taxon>
        <taxon>Atheliales</taxon>
        <taxon>Atheliaceae</taxon>
        <taxon>Piloderma</taxon>
    </lineage>
</organism>
<protein>
    <submittedName>
        <fullName evidence="2">Uncharacterized protein</fullName>
    </submittedName>
</protein>
<dbReference type="EMBL" id="KN832986">
    <property type="protein sequence ID" value="KIM84820.1"/>
    <property type="molecule type" value="Genomic_DNA"/>
</dbReference>
<evidence type="ECO:0000256" key="1">
    <source>
        <dbReference type="SAM" id="MobiDB-lite"/>
    </source>
</evidence>